<reference evidence="2" key="1">
    <citation type="journal article" date="2013" name="Proc. Natl. Acad. Sci. U.S.A.">
        <title>Genome structure and metabolic features in the red seaweed Chondrus crispus shed light on evolution of the Archaeplastida.</title>
        <authorList>
            <person name="Collen J."/>
            <person name="Porcel B."/>
            <person name="Carre W."/>
            <person name="Ball S.G."/>
            <person name="Chaparro C."/>
            <person name="Tonon T."/>
            <person name="Barbeyron T."/>
            <person name="Michel G."/>
            <person name="Noel B."/>
            <person name="Valentin K."/>
            <person name="Elias M."/>
            <person name="Artiguenave F."/>
            <person name="Arun A."/>
            <person name="Aury J.M."/>
            <person name="Barbosa-Neto J.F."/>
            <person name="Bothwell J.H."/>
            <person name="Bouget F.Y."/>
            <person name="Brillet L."/>
            <person name="Cabello-Hurtado F."/>
            <person name="Capella-Gutierrez S."/>
            <person name="Charrier B."/>
            <person name="Cladiere L."/>
            <person name="Cock J.M."/>
            <person name="Coelho S.M."/>
            <person name="Colleoni C."/>
            <person name="Czjzek M."/>
            <person name="Da Silva C."/>
            <person name="Delage L."/>
            <person name="Denoeud F."/>
            <person name="Deschamps P."/>
            <person name="Dittami S.M."/>
            <person name="Gabaldon T."/>
            <person name="Gachon C.M."/>
            <person name="Groisillier A."/>
            <person name="Herve C."/>
            <person name="Jabbari K."/>
            <person name="Katinka M."/>
            <person name="Kloareg B."/>
            <person name="Kowalczyk N."/>
            <person name="Labadie K."/>
            <person name="Leblanc C."/>
            <person name="Lopez P.J."/>
            <person name="McLachlan D.H."/>
            <person name="Meslet-Cladiere L."/>
            <person name="Moustafa A."/>
            <person name="Nehr Z."/>
            <person name="Nyvall Collen P."/>
            <person name="Panaud O."/>
            <person name="Partensky F."/>
            <person name="Poulain J."/>
            <person name="Rensing S.A."/>
            <person name="Rousvoal S."/>
            <person name="Samson G."/>
            <person name="Symeonidi A."/>
            <person name="Weissenbach J."/>
            <person name="Zambounis A."/>
            <person name="Wincker P."/>
            <person name="Boyen C."/>
        </authorList>
    </citation>
    <scope>NUCLEOTIDE SEQUENCE [LARGE SCALE GENOMIC DNA]</scope>
    <source>
        <strain evidence="2">cv. Stackhouse</strain>
    </source>
</reference>
<keyword evidence="2" id="KW-1185">Reference proteome</keyword>
<dbReference type="RefSeq" id="XP_005716058.1">
    <property type="nucleotide sequence ID" value="XM_005716001.1"/>
</dbReference>
<dbReference type="EMBL" id="HG001768">
    <property type="protein sequence ID" value="CDF36239.1"/>
    <property type="molecule type" value="Genomic_DNA"/>
</dbReference>
<gene>
    <name evidence="1" type="ORF">CHC_T00004547001</name>
</gene>
<dbReference type="AlphaFoldDB" id="R7QDS3"/>
<accession>R7QDS3</accession>
<organism evidence="1 2">
    <name type="scientific">Chondrus crispus</name>
    <name type="common">Carrageen Irish moss</name>
    <name type="synonym">Polymorpha crispa</name>
    <dbReference type="NCBI Taxonomy" id="2769"/>
    <lineage>
        <taxon>Eukaryota</taxon>
        <taxon>Rhodophyta</taxon>
        <taxon>Florideophyceae</taxon>
        <taxon>Rhodymeniophycidae</taxon>
        <taxon>Gigartinales</taxon>
        <taxon>Gigartinaceae</taxon>
        <taxon>Chondrus</taxon>
    </lineage>
</organism>
<evidence type="ECO:0000313" key="2">
    <source>
        <dbReference type="Proteomes" id="UP000012073"/>
    </source>
</evidence>
<dbReference type="Proteomes" id="UP000012073">
    <property type="component" value="Unassembled WGS sequence"/>
</dbReference>
<evidence type="ECO:0000313" key="1">
    <source>
        <dbReference type="EMBL" id="CDF36239.1"/>
    </source>
</evidence>
<dbReference type="GeneID" id="17323775"/>
<sequence>MRSGIDGNLDPSLTESVTVPLDIGSDFEMEHAWELPNLVMLAEGVALSRDDLHVGKLPSLPGHFDDMPFQLC</sequence>
<proteinExistence type="predicted"/>
<protein>
    <submittedName>
        <fullName evidence="1">Uncharacterized protein</fullName>
    </submittedName>
</protein>
<dbReference type="KEGG" id="ccp:CHC_T00004547001"/>
<name>R7QDS3_CHOCR</name>
<dbReference type="Gramene" id="CDF36239">
    <property type="protein sequence ID" value="CDF36239"/>
    <property type="gene ID" value="CHC_T00004547001"/>
</dbReference>